<evidence type="ECO:0000256" key="6">
    <source>
        <dbReference type="SAM" id="MobiDB-lite"/>
    </source>
</evidence>
<evidence type="ECO:0000256" key="2">
    <source>
        <dbReference type="ARBA" id="ARBA00022475"/>
    </source>
</evidence>
<protein>
    <submittedName>
        <fullName evidence="9">Putative MFS family arabinose efflux permease</fullName>
    </submittedName>
</protein>
<feature type="transmembrane region" description="Helical" evidence="7">
    <location>
        <begin position="276"/>
        <end position="294"/>
    </location>
</feature>
<feature type="transmembrane region" description="Helical" evidence="7">
    <location>
        <begin position="111"/>
        <end position="133"/>
    </location>
</feature>
<keyword evidence="4 7" id="KW-1133">Transmembrane helix</keyword>
<dbReference type="GO" id="GO:0022857">
    <property type="term" value="F:transmembrane transporter activity"/>
    <property type="evidence" value="ECO:0007669"/>
    <property type="project" value="InterPro"/>
</dbReference>
<sequence length="411" mass="40847">MASPRAAGPGPAITAIVLAVSCLTIMANATIAPSLPGLAAAFADVPNIETLSGLVLSLPSLAIVLTAGLAGALADRIERKWLLAAAMALYAAGGASGLVATTLPQLLAGRVLLGIGVAGTMTVATILAAEYWSGAARVRLMGRQAAAMSAGGIAFLLLGGLLAGLSWRGPFAIYLAALPLALAVMLGLLGRAAPAGPAPDGAAPMPWRVVARIGALAFFTMAMFYVIPTRLPFLLTEIGIDAPLAAGAAIAAVTAASTLSALAFPALRARMGPQAIFGASFLLMAAGYALIATAGGLPQVIAGTLVVGFGLGATMPNQLSWLMAEVPEAARGRAAGLLTTLVFAGQLASPLLAGLLATAFPLGAVFGLFAAVLALLGAILLGLELRQQPRKGGRRQGPGHPPAVAAPTVGE</sequence>
<dbReference type="InterPro" id="IPR001958">
    <property type="entry name" value="Tet-R_TetA/multi-R_MdtG-like"/>
</dbReference>
<evidence type="ECO:0000256" key="5">
    <source>
        <dbReference type="ARBA" id="ARBA00023136"/>
    </source>
</evidence>
<evidence type="ECO:0000313" key="9">
    <source>
        <dbReference type="EMBL" id="PRY92067.1"/>
    </source>
</evidence>
<feature type="transmembrane region" description="Helical" evidence="7">
    <location>
        <begin position="334"/>
        <end position="356"/>
    </location>
</feature>
<gene>
    <name evidence="9" type="ORF">BCF33_2761</name>
</gene>
<feature type="transmembrane region" description="Helical" evidence="7">
    <location>
        <begin position="242"/>
        <end position="264"/>
    </location>
</feature>
<dbReference type="Gene3D" id="1.20.1250.20">
    <property type="entry name" value="MFS general substrate transporter like domains"/>
    <property type="match status" value="1"/>
</dbReference>
<feature type="transmembrane region" description="Helical" evidence="7">
    <location>
        <begin position="171"/>
        <end position="189"/>
    </location>
</feature>
<dbReference type="InterPro" id="IPR020846">
    <property type="entry name" value="MFS_dom"/>
</dbReference>
<dbReference type="SUPFAM" id="SSF103473">
    <property type="entry name" value="MFS general substrate transporter"/>
    <property type="match status" value="1"/>
</dbReference>
<evidence type="ECO:0000256" key="4">
    <source>
        <dbReference type="ARBA" id="ARBA00022989"/>
    </source>
</evidence>
<dbReference type="CDD" id="cd17473">
    <property type="entry name" value="MFS_arabinose_efflux_permease_like"/>
    <property type="match status" value="1"/>
</dbReference>
<reference evidence="9 10" key="1">
    <citation type="submission" date="2018-03" db="EMBL/GenBank/DDBJ databases">
        <title>Genomic Encyclopedia of Archaeal and Bacterial Type Strains, Phase II (KMG-II): from individual species to whole genera.</title>
        <authorList>
            <person name="Goeker M."/>
        </authorList>
    </citation>
    <scope>NUCLEOTIDE SEQUENCE [LARGE SCALE GENOMIC DNA]</scope>
    <source>
        <strain evidence="9 10">DSM 29318</strain>
    </source>
</reference>
<evidence type="ECO:0000256" key="3">
    <source>
        <dbReference type="ARBA" id="ARBA00022692"/>
    </source>
</evidence>
<comment type="subcellular location">
    <subcellularLocation>
        <location evidence="1">Cell membrane</location>
        <topology evidence="1">Multi-pass membrane protein</topology>
    </subcellularLocation>
</comment>
<feature type="transmembrane region" description="Helical" evidence="7">
    <location>
        <begin position="362"/>
        <end position="385"/>
    </location>
</feature>
<proteinExistence type="predicted"/>
<feature type="region of interest" description="Disordered" evidence="6">
    <location>
        <begin position="390"/>
        <end position="411"/>
    </location>
</feature>
<dbReference type="InterPro" id="IPR036259">
    <property type="entry name" value="MFS_trans_sf"/>
</dbReference>
<keyword evidence="5 7" id="KW-0472">Membrane</keyword>
<keyword evidence="10" id="KW-1185">Reference proteome</keyword>
<evidence type="ECO:0000256" key="7">
    <source>
        <dbReference type="SAM" id="Phobius"/>
    </source>
</evidence>
<dbReference type="Proteomes" id="UP000238801">
    <property type="component" value="Unassembled WGS sequence"/>
</dbReference>
<feature type="transmembrane region" description="Helical" evidence="7">
    <location>
        <begin position="51"/>
        <end position="74"/>
    </location>
</feature>
<feature type="transmembrane region" description="Helical" evidence="7">
    <location>
        <begin position="145"/>
        <end position="165"/>
    </location>
</feature>
<feature type="domain" description="Major facilitator superfamily (MFS) profile" evidence="8">
    <location>
        <begin position="13"/>
        <end position="389"/>
    </location>
</feature>
<dbReference type="AlphaFoldDB" id="A0A2T0WZH1"/>
<feature type="transmembrane region" description="Helical" evidence="7">
    <location>
        <begin position="300"/>
        <end position="322"/>
    </location>
</feature>
<dbReference type="PROSITE" id="PS51257">
    <property type="entry name" value="PROKAR_LIPOPROTEIN"/>
    <property type="match status" value="1"/>
</dbReference>
<feature type="transmembrane region" description="Helical" evidence="7">
    <location>
        <begin position="81"/>
        <end position="99"/>
    </location>
</feature>
<dbReference type="OrthoDB" id="9812221at2"/>
<accession>A0A2T0WZH1</accession>
<dbReference type="EMBL" id="PVTT01000003">
    <property type="protein sequence ID" value="PRY92067.1"/>
    <property type="molecule type" value="Genomic_DNA"/>
</dbReference>
<comment type="caution">
    <text evidence="9">The sequence shown here is derived from an EMBL/GenBank/DDBJ whole genome shotgun (WGS) entry which is preliminary data.</text>
</comment>
<dbReference type="PANTHER" id="PTHR43124">
    <property type="entry name" value="PURINE EFFLUX PUMP PBUE"/>
    <property type="match status" value="1"/>
</dbReference>
<keyword evidence="2" id="KW-1003">Cell membrane</keyword>
<dbReference type="InterPro" id="IPR050189">
    <property type="entry name" value="MFS_Efflux_Transporters"/>
</dbReference>
<dbReference type="PRINTS" id="PR01035">
    <property type="entry name" value="TCRTETA"/>
</dbReference>
<name>A0A2T0WZH1_9RHOB</name>
<dbReference type="InterPro" id="IPR011701">
    <property type="entry name" value="MFS"/>
</dbReference>
<feature type="transmembrane region" description="Helical" evidence="7">
    <location>
        <begin position="209"/>
        <end position="227"/>
    </location>
</feature>
<dbReference type="GO" id="GO:0005886">
    <property type="term" value="C:plasma membrane"/>
    <property type="evidence" value="ECO:0007669"/>
    <property type="project" value="UniProtKB-SubCell"/>
</dbReference>
<dbReference type="Pfam" id="PF07690">
    <property type="entry name" value="MFS_1"/>
    <property type="match status" value="1"/>
</dbReference>
<dbReference type="RefSeq" id="WP_106161815.1">
    <property type="nucleotide sequence ID" value="NZ_PVTT01000003.1"/>
</dbReference>
<dbReference type="PANTHER" id="PTHR43124:SF3">
    <property type="entry name" value="CHLORAMPHENICOL EFFLUX PUMP RV0191"/>
    <property type="match status" value="1"/>
</dbReference>
<keyword evidence="3 7" id="KW-0812">Transmembrane</keyword>
<evidence type="ECO:0000259" key="8">
    <source>
        <dbReference type="PROSITE" id="PS50850"/>
    </source>
</evidence>
<organism evidence="9 10">
    <name type="scientific">Hasllibacter halocynthiae</name>
    <dbReference type="NCBI Taxonomy" id="595589"/>
    <lineage>
        <taxon>Bacteria</taxon>
        <taxon>Pseudomonadati</taxon>
        <taxon>Pseudomonadota</taxon>
        <taxon>Alphaproteobacteria</taxon>
        <taxon>Rhodobacterales</taxon>
        <taxon>Roseobacteraceae</taxon>
        <taxon>Hasllibacter</taxon>
    </lineage>
</organism>
<evidence type="ECO:0000256" key="1">
    <source>
        <dbReference type="ARBA" id="ARBA00004651"/>
    </source>
</evidence>
<dbReference type="PROSITE" id="PS50850">
    <property type="entry name" value="MFS"/>
    <property type="match status" value="1"/>
</dbReference>
<evidence type="ECO:0000313" key="10">
    <source>
        <dbReference type="Proteomes" id="UP000238801"/>
    </source>
</evidence>